<evidence type="ECO:0000313" key="4">
    <source>
        <dbReference type="EMBL" id="CAB4862971.1"/>
    </source>
</evidence>
<dbReference type="Pfam" id="PF01636">
    <property type="entry name" value="APH"/>
    <property type="match status" value="1"/>
</dbReference>
<dbReference type="AlphaFoldDB" id="A0A6J6TK01"/>
<feature type="domain" description="Aminoglycoside phosphotransferase" evidence="1">
    <location>
        <begin position="58"/>
        <end position="274"/>
    </location>
</feature>
<proteinExistence type="predicted"/>
<evidence type="ECO:0000313" key="5">
    <source>
        <dbReference type="EMBL" id="CAB5060310.1"/>
    </source>
</evidence>
<name>A0A6J6TK01_9ZZZZ</name>
<dbReference type="Gene3D" id="3.90.1200.10">
    <property type="match status" value="1"/>
</dbReference>
<dbReference type="InterPro" id="IPR011009">
    <property type="entry name" value="Kinase-like_dom_sf"/>
</dbReference>
<evidence type="ECO:0000313" key="3">
    <source>
        <dbReference type="EMBL" id="CAB4747712.1"/>
    </source>
</evidence>
<dbReference type="Gene3D" id="3.30.200.20">
    <property type="entry name" value="Phosphorylase Kinase, domain 1"/>
    <property type="match status" value="1"/>
</dbReference>
<gene>
    <name evidence="2" type="ORF">UFOPK2602_00569</name>
    <name evidence="3" type="ORF">UFOPK2806_00814</name>
    <name evidence="4" type="ORF">UFOPK3417_00327</name>
    <name evidence="5" type="ORF">UFOPK4306_00950</name>
</gene>
<dbReference type="EMBL" id="CAFBQP010000030">
    <property type="protein sequence ID" value="CAB5060310.1"/>
    <property type="molecule type" value="Genomic_DNA"/>
</dbReference>
<dbReference type="EMBL" id="CAFBLR010000017">
    <property type="protein sequence ID" value="CAB4862971.1"/>
    <property type="molecule type" value="Genomic_DNA"/>
</dbReference>
<sequence length="349" mass="39262">MSTKQGDSGSDRQQRIEAYLTSRIPGADGLHMINIERPTVGWSHEIWLFDAVWSESGREVGRPFCVRLDPGNTLLRHMSSLETQFRVLKCLENTAVPAPEAYWYESDLAIIGKPFIVMDRVPGACPNPWGSDGRRYYQEASGRGVLPGSFTQALADLHNLDWRAAGLDFLGVPGPGKDFALGEVAKWKELMSLAGVVHEPILEDLICWLEENAPTTDRLSLIHGAYRTGNLLIHDDRVSAVLDWETQCIGDPMYDVAYMLSDLNREGTDLLSNLVPRDEFFRQYERETGLEIDEEKCRYYNMLYCMRSVAFWVSASGLYADGSSGDLRLARTAWSIPVVLDRAARELGY</sequence>
<dbReference type="InterPro" id="IPR002575">
    <property type="entry name" value="Aminoglycoside_PTrfase"/>
</dbReference>
<evidence type="ECO:0000259" key="1">
    <source>
        <dbReference type="Pfam" id="PF01636"/>
    </source>
</evidence>
<dbReference type="CDD" id="cd05154">
    <property type="entry name" value="ACAD10_11_N-like"/>
    <property type="match status" value="1"/>
</dbReference>
<dbReference type="EMBL" id="CAEZYY010000008">
    <property type="protein sequence ID" value="CAB4747712.1"/>
    <property type="molecule type" value="Genomic_DNA"/>
</dbReference>
<protein>
    <submittedName>
        <fullName evidence="3">Unannotated protein</fullName>
    </submittedName>
</protein>
<evidence type="ECO:0000313" key="2">
    <source>
        <dbReference type="EMBL" id="CAB4700577.1"/>
    </source>
</evidence>
<dbReference type="SUPFAM" id="SSF56112">
    <property type="entry name" value="Protein kinase-like (PK-like)"/>
    <property type="match status" value="1"/>
</dbReference>
<reference evidence="3" key="1">
    <citation type="submission" date="2020-05" db="EMBL/GenBank/DDBJ databases">
        <authorList>
            <person name="Chiriac C."/>
            <person name="Salcher M."/>
            <person name="Ghai R."/>
            <person name="Kavagutti S V."/>
        </authorList>
    </citation>
    <scope>NUCLEOTIDE SEQUENCE</scope>
</reference>
<dbReference type="EMBL" id="CAEZXX010000027">
    <property type="protein sequence ID" value="CAB4700577.1"/>
    <property type="molecule type" value="Genomic_DNA"/>
</dbReference>
<dbReference type="InterPro" id="IPR041726">
    <property type="entry name" value="ACAD10_11_N"/>
</dbReference>
<accession>A0A6J6TK01</accession>
<organism evidence="3">
    <name type="scientific">freshwater metagenome</name>
    <dbReference type="NCBI Taxonomy" id="449393"/>
    <lineage>
        <taxon>unclassified sequences</taxon>
        <taxon>metagenomes</taxon>
        <taxon>ecological metagenomes</taxon>
    </lineage>
</organism>
<dbReference type="InterPro" id="IPR051678">
    <property type="entry name" value="AGP_Transferase"/>
</dbReference>
<dbReference type="PANTHER" id="PTHR21310">
    <property type="entry name" value="AMINOGLYCOSIDE PHOSPHOTRANSFERASE-RELATED-RELATED"/>
    <property type="match status" value="1"/>
</dbReference>